<comment type="caution">
    <text evidence="1">The sequence shown here is derived from an EMBL/GenBank/DDBJ whole genome shotgun (WGS) entry which is preliminary data.</text>
</comment>
<dbReference type="EMBL" id="CAXDID020000135">
    <property type="protein sequence ID" value="CAL6037012.1"/>
    <property type="molecule type" value="Genomic_DNA"/>
</dbReference>
<keyword evidence="3" id="KW-1185">Reference proteome</keyword>
<name>A0AA86PPI2_9EUKA</name>
<dbReference type="Proteomes" id="UP001642409">
    <property type="component" value="Unassembled WGS sequence"/>
</dbReference>
<reference evidence="1" key="1">
    <citation type="submission" date="2023-06" db="EMBL/GenBank/DDBJ databases">
        <authorList>
            <person name="Kurt Z."/>
        </authorList>
    </citation>
    <scope>NUCLEOTIDE SEQUENCE</scope>
</reference>
<accession>A0AA86PPI2</accession>
<dbReference type="EMBL" id="CATOUU010000720">
    <property type="protein sequence ID" value="CAI9943965.1"/>
    <property type="molecule type" value="Genomic_DNA"/>
</dbReference>
<evidence type="ECO:0000313" key="3">
    <source>
        <dbReference type="Proteomes" id="UP001642409"/>
    </source>
</evidence>
<evidence type="ECO:0000313" key="1">
    <source>
        <dbReference type="EMBL" id="CAI9943965.1"/>
    </source>
</evidence>
<reference evidence="2 3" key="2">
    <citation type="submission" date="2024-07" db="EMBL/GenBank/DDBJ databases">
        <authorList>
            <person name="Akdeniz Z."/>
        </authorList>
    </citation>
    <scope>NUCLEOTIDE SEQUENCE [LARGE SCALE GENOMIC DNA]</scope>
</reference>
<protein>
    <submittedName>
        <fullName evidence="2">Hypothetical_protein</fullName>
    </submittedName>
</protein>
<organism evidence="1">
    <name type="scientific">Hexamita inflata</name>
    <dbReference type="NCBI Taxonomy" id="28002"/>
    <lineage>
        <taxon>Eukaryota</taxon>
        <taxon>Metamonada</taxon>
        <taxon>Diplomonadida</taxon>
        <taxon>Hexamitidae</taxon>
        <taxon>Hexamitinae</taxon>
        <taxon>Hexamita</taxon>
    </lineage>
</organism>
<sequence length="203" mass="23325">MQNQEAVYVLRITGKPSSPHSINAGADGVPCVFIKTTIHTNTQARRVILHNIHLQNKTTVQHFANLNLLLCNKQSQLSRLVILICQSQTLHLTSPIAALLHLKSGYANIERFLSRVQYQILLHFQFRFIKLPQSFNESSTVNNLKLNLLIDIKRQQQLGTPNIAFTEIQQFTMQLWRRPISAAYYIQPMFVQLSSVEFFVPEQ</sequence>
<proteinExistence type="predicted"/>
<evidence type="ECO:0000313" key="2">
    <source>
        <dbReference type="EMBL" id="CAL6037012.1"/>
    </source>
</evidence>
<gene>
    <name evidence="1" type="ORF">HINF_LOCUS31610</name>
    <name evidence="2" type="ORF">HINF_LOCUS36688</name>
</gene>
<dbReference type="AlphaFoldDB" id="A0AA86PPI2"/>